<feature type="transmembrane region" description="Helical" evidence="2">
    <location>
        <begin position="297"/>
        <end position="315"/>
    </location>
</feature>
<keyword evidence="4" id="KW-1185">Reference proteome</keyword>
<accession>A0A8S3V0T8</accession>
<organism evidence="3 4">
    <name type="scientific">Mytilus edulis</name>
    <name type="common">Blue mussel</name>
    <dbReference type="NCBI Taxonomy" id="6550"/>
    <lineage>
        <taxon>Eukaryota</taxon>
        <taxon>Metazoa</taxon>
        <taxon>Spiralia</taxon>
        <taxon>Lophotrochozoa</taxon>
        <taxon>Mollusca</taxon>
        <taxon>Bivalvia</taxon>
        <taxon>Autobranchia</taxon>
        <taxon>Pteriomorphia</taxon>
        <taxon>Mytilida</taxon>
        <taxon>Mytiloidea</taxon>
        <taxon>Mytilidae</taxon>
        <taxon>Mytilinae</taxon>
        <taxon>Mytilus</taxon>
    </lineage>
</organism>
<feature type="compositionally biased region" description="Basic and acidic residues" evidence="1">
    <location>
        <begin position="478"/>
        <end position="487"/>
    </location>
</feature>
<feature type="compositionally biased region" description="Acidic residues" evidence="1">
    <location>
        <begin position="460"/>
        <end position="469"/>
    </location>
</feature>
<protein>
    <recommendedName>
        <fullName evidence="5">Ig-like domain-containing protein</fullName>
    </recommendedName>
</protein>
<keyword evidence="2" id="KW-1133">Transmembrane helix</keyword>
<evidence type="ECO:0000256" key="1">
    <source>
        <dbReference type="SAM" id="MobiDB-lite"/>
    </source>
</evidence>
<evidence type="ECO:0000256" key="2">
    <source>
        <dbReference type="SAM" id="Phobius"/>
    </source>
</evidence>
<dbReference type="AlphaFoldDB" id="A0A8S3V0T8"/>
<proteinExistence type="predicted"/>
<sequence length="487" mass="54928">MPVLIKYLCIDMKTVLVVCILISVMYCEQLFVKKYTSVDIACPFTPMSWYNDQSIMIVVGKDINPNFTSRYGITDTRHLNILNFTVADQGRYMCHGVVDMEFQQHTVIVNMCKKPEKISLDSYPPNKISSTSERKLLCTNDNTQYNDQLSRKAIIRILKLPTSKENIDDKNGNNGKGRLMEYKCMTLNADNCLISKNALQLTVEWISSNKITKETAANTTQHFEYTCECNASNTGENLPCNETMQIYYSNKTVYLRDPDKYAIGSFECVLVENDVSEKTTTPPDIELNSFVQRYTCIGLSVVCGVIFVGVLIWSIRRALNNVKNNADNNARLDESQNCPAEGYSSIDRRRRIEVGQMVSYKASRVSRSSKANESGYGLVYIPAVSSDGRKGRQPDDLTVPYLKNIISGQNSTETPFLNYIEVEFNTDTVSPKLHIHGSGNKTPYADIDLTLKADHLPESDSSEEEDPDTNSEFMTLDDIQKLDKPSV</sequence>
<dbReference type="SUPFAM" id="SSF48726">
    <property type="entry name" value="Immunoglobulin"/>
    <property type="match status" value="1"/>
</dbReference>
<dbReference type="OrthoDB" id="6134347at2759"/>
<dbReference type="EMBL" id="CAJPWZ010002942">
    <property type="protein sequence ID" value="CAG2248493.1"/>
    <property type="molecule type" value="Genomic_DNA"/>
</dbReference>
<evidence type="ECO:0008006" key="5">
    <source>
        <dbReference type="Google" id="ProtNLM"/>
    </source>
</evidence>
<keyword evidence="2" id="KW-0812">Transmembrane</keyword>
<dbReference type="InterPro" id="IPR036179">
    <property type="entry name" value="Ig-like_dom_sf"/>
</dbReference>
<name>A0A8S3V0T8_MYTED</name>
<gene>
    <name evidence="3" type="ORF">MEDL_60349</name>
</gene>
<feature type="region of interest" description="Disordered" evidence="1">
    <location>
        <begin position="455"/>
        <end position="487"/>
    </location>
</feature>
<dbReference type="Proteomes" id="UP000683360">
    <property type="component" value="Unassembled WGS sequence"/>
</dbReference>
<comment type="caution">
    <text evidence="3">The sequence shown here is derived from an EMBL/GenBank/DDBJ whole genome shotgun (WGS) entry which is preliminary data.</text>
</comment>
<evidence type="ECO:0000313" key="3">
    <source>
        <dbReference type="EMBL" id="CAG2248493.1"/>
    </source>
</evidence>
<reference evidence="3" key="1">
    <citation type="submission" date="2021-03" db="EMBL/GenBank/DDBJ databases">
        <authorList>
            <person name="Bekaert M."/>
        </authorList>
    </citation>
    <scope>NUCLEOTIDE SEQUENCE</scope>
</reference>
<keyword evidence="2" id="KW-0472">Membrane</keyword>
<evidence type="ECO:0000313" key="4">
    <source>
        <dbReference type="Proteomes" id="UP000683360"/>
    </source>
</evidence>